<keyword evidence="1" id="KW-1133">Transmembrane helix</keyword>
<proteinExistence type="predicted"/>
<feature type="transmembrane region" description="Helical" evidence="1">
    <location>
        <begin position="45"/>
        <end position="65"/>
    </location>
</feature>
<dbReference type="AlphaFoldDB" id="A0A8K1CD79"/>
<protein>
    <submittedName>
        <fullName evidence="2">Uncharacterized protein</fullName>
    </submittedName>
</protein>
<evidence type="ECO:0000256" key="1">
    <source>
        <dbReference type="SAM" id="Phobius"/>
    </source>
</evidence>
<evidence type="ECO:0000313" key="2">
    <source>
        <dbReference type="EMBL" id="TMW60761.1"/>
    </source>
</evidence>
<comment type="caution">
    <text evidence="2">The sequence shown here is derived from an EMBL/GenBank/DDBJ whole genome shotgun (WGS) entry which is preliminary data.</text>
</comment>
<dbReference type="Proteomes" id="UP000794436">
    <property type="component" value="Unassembled WGS sequence"/>
</dbReference>
<dbReference type="OrthoDB" id="106185at2759"/>
<accession>A0A8K1CD79</accession>
<dbReference type="EMBL" id="SPLM01000108">
    <property type="protein sequence ID" value="TMW60761.1"/>
    <property type="molecule type" value="Genomic_DNA"/>
</dbReference>
<evidence type="ECO:0000313" key="3">
    <source>
        <dbReference type="Proteomes" id="UP000794436"/>
    </source>
</evidence>
<sequence length="171" mass="19404">MSTTKLIFYTAGTGGGPTNATYWLDTTYTRTHGSPSAEMVLLIEYYEVIIPIINAIFLASTYTTISTRYNTKLAMFYNNPDAVYASVQPIMLYSFLQGLSLVVMHFVMRYRYGVSAMYHLAFAIERHGRSIQGKMIAYAPLIFYFTVIHYGMDFSLKFDWTVPDTVTVPAT</sequence>
<feature type="transmembrane region" description="Helical" evidence="1">
    <location>
        <begin position="135"/>
        <end position="152"/>
    </location>
</feature>
<reference evidence="2" key="1">
    <citation type="submission" date="2019-03" db="EMBL/GenBank/DDBJ databases">
        <title>Long read genome sequence of the mycoparasitic Pythium oligandrum ATCC 38472 isolated from sugarbeet rhizosphere.</title>
        <authorList>
            <person name="Gaulin E."/>
        </authorList>
    </citation>
    <scope>NUCLEOTIDE SEQUENCE</scope>
    <source>
        <strain evidence="2">ATCC 38472_TT</strain>
    </source>
</reference>
<gene>
    <name evidence="2" type="ORF">Poli38472_000803</name>
</gene>
<feature type="transmembrane region" description="Helical" evidence="1">
    <location>
        <begin position="85"/>
        <end position="107"/>
    </location>
</feature>
<keyword evidence="3" id="KW-1185">Reference proteome</keyword>
<keyword evidence="1" id="KW-0812">Transmembrane</keyword>
<organism evidence="2 3">
    <name type="scientific">Pythium oligandrum</name>
    <name type="common">Mycoparasitic fungus</name>
    <dbReference type="NCBI Taxonomy" id="41045"/>
    <lineage>
        <taxon>Eukaryota</taxon>
        <taxon>Sar</taxon>
        <taxon>Stramenopiles</taxon>
        <taxon>Oomycota</taxon>
        <taxon>Peronosporomycetes</taxon>
        <taxon>Pythiales</taxon>
        <taxon>Pythiaceae</taxon>
        <taxon>Pythium</taxon>
    </lineage>
</organism>
<name>A0A8K1CD79_PYTOL</name>
<keyword evidence="1" id="KW-0472">Membrane</keyword>